<reference evidence="5" key="1">
    <citation type="journal article" date="2019" name="Int. J. Syst. Evol. Microbiol.">
        <title>The Global Catalogue of Microorganisms (GCM) 10K type strain sequencing project: providing services to taxonomists for standard genome sequencing and annotation.</title>
        <authorList>
            <consortium name="The Broad Institute Genomics Platform"/>
            <consortium name="The Broad Institute Genome Sequencing Center for Infectious Disease"/>
            <person name="Wu L."/>
            <person name="Ma J."/>
        </authorList>
    </citation>
    <scope>NUCLEOTIDE SEQUENCE [LARGE SCALE GENOMIC DNA]</scope>
    <source>
        <strain evidence="5">CCUG 50754</strain>
    </source>
</reference>
<dbReference type="RefSeq" id="WP_378750460.1">
    <property type="nucleotide sequence ID" value="NZ_JBHSSV010000003.1"/>
</dbReference>
<dbReference type="EMBL" id="JBHTIM010000001">
    <property type="protein sequence ID" value="MFD0780555.1"/>
    <property type="molecule type" value="Genomic_DNA"/>
</dbReference>
<dbReference type="Proteomes" id="UP001597042">
    <property type="component" value="Unassembled WGS sequence"/>
</dbReference>
<protein>
    <submittedName>
        <fullName evidence="4">Mechanosensitive ion channel family protein</fullName>
    </submittedName>
</protein>
<feature type="transmembrane region" description="Helical" evidence="2">
    <location>
        <begin position="126"/>
        <end position="148"/>
    </location>
</feature>
<dbReference type="SUPFAM" id="SSF50182">
    <property type="entry name" value="Sm-like ribonucleoproteins"/>
    <property type="match status" value="1"/>
</dbReference>
<feature type="transmembrane region" description="Helical" evidence="2">
    <location>
        <begin position="154"/>
        <end position="173"/>
    </location>
</feature>
<sequence length="401" mass="43655">MWEQWLTFIITLAVCAAVAIAVAFAVTFAVRMIVRKREWPAELTRRARRPFRALVLLLGVWVAVATTYPEENSAPVLSHVIGMVAIGITAWLMVALVLFATDMMLGQYSADVPDNRHIRRIRTQTLILRRLSIAIIVVIAVSAILLTFPAVRTIGASLLASAGIASIVAGLAAQSTLANMFAGIQLVFSDALRVDDVVVAGGEWGRVGEVTLSYVVLDVWDERRLVLPCTYFTTQPFENWTRRGSGILGTVELDLDWRTPVSRVRERLTELVESSDLWDGRSASVQVTDATGGVVRVRVLVSASDSGKLWDLRCLVREELVNFVRRETPHALPVQRVVLSDGADAGDDADETPGTSTGAIEGLFSGSAEAEARHREFTQAIPVVRPEEADAADTGDVPAAR</sequence>
<feature type="transmembrane region" description="Helical" evidence="2">
    <location>
        <begin position="51"/>
        <end position="68"/>
    </location>
</feature>
<dbReference type="Pfam" id="PF00924">
    <property type="entry name" value="MS_channel_2nd"/>
    <property type="match status" value="1"/>
</dbReference>
<dbReference type="InterPro" id="IPR010920">
    <property type="entry name" value="LSM_dom_sf"/>
</dbReference>
<evidence type="ECO:0000256" key="1">
    <source>
        <dbReference type="SAM" id="MobiDB-lite"/>
    </source>
</evidence>
<feature type="transmembrane region" description="Helical" evidence="2">
    <location>
        <begin position="6"/>
        <end position="30"/>
    </location>
</feature>
<keyword evidence="5" id="KW-1185">Reference proteome</keyword>
<accession>A0ABW2ZPV0</accession>
<keyword evidence="2" id="KW-1133">Transmembrane helix</keyword>
<evidence type="ECO:0000313" key="4">
    <source>
        <dbReference type="EMBL" id="MFD0780555.1"/>
    </source>
</evidence>
<dbReference type="InterPro" id="IPR006685">
    <property type="entry name" value="MscS_channel_2nd"/>
</dbReference>
<feature type="domain" description="Mechanosensitive ion channel MscS" evidence="3">
    <location>
        <begin position="176"/>
        <end position="242"/>
    </location>
</feature>
<proteinExistence type="predicted"/>
<keyword evidence="2" id="KW-0812">Transmembrane</keyword>
<feature type="transmembrane region" description="Helical" evidence="2">
    <location>
        <begin position="80"/>
        <end position="105"/>
    </location>
</feature>
<feature type="region of interest" description="Disordered" evidence="1">
    <location>
        <begin position="342"/>
        <end position="361"/>
    </location>
</feature>
<keyword evidence="2" id="KW-0472">Membrane</keyword>
<evidence type="ECO:0000256" key="2">
    <source>
        <dbReference type="SAM" id="Phobius"/>
    </source>
</evidence>
<evidence type="ECO:0000259" key="3">
    <source>
        <dbReference type="Pfam" id="PF00924"/>
    </source>
</evidence>
<comment type="caution">
    <text evidence="4">The sequence shown here is derived from an EMBL/GenBank/DDBJ whole genome shotgun (WGS) entry which is preliminary data.</text>
</comment>
<dbReference type="Gene3D" id="1.10.287.1260">
    <property type="match status" value="1"/>
</dbReference>
<dbReference type="PANTHER" id="PTHR30566">
    <property type="entry name" value="YNAI-RELATED MECHANOSENSITIVE ION CHANNEL"/>
    <property type="match status" value="1"/>
</dbReference>
<evidence type="ECO:0000313" key="5">
    <source>
        <dbReference type="Proteomes" id="UP001597042"/>
    </source>
</evidence>
<organism evidence="4 5">
    <name type="scientific">Microbacterium koreense</name>
    <dbReference type="NCBI Taxonomy" id="323761"/>
    <lineage>
        <taxon>Bacteria</taxon>
        <taxon>Bacillati</taxon>
        <taxon>Actinomycetota</taxon>
        <taxon>Actinomycetes</taxon>
        <taxon>Micrococcales</taxon>
        <taxon>Microbacteriaceae</taxon>
        <taxon>Microbacterium</taxon>
    </lineage>
</organism>
<name>A0ABW2ZPV0_9MICO</name>
<dbReference type="PANTHER" id="PTHR30566:SF25">
    <property type="entry name" value="INNER MEMBRANE PROTEIN"/>
    <property type="match status" value="1"/>
</dbReference>
<gene>
    <name evidence="4" type="ORF">ACFQZV_04480</name>
</gene>